<feature type="compositionally biased region" description="Basic and acidic residues" evidence="1">
    <location>
        <begin position="404"/>
        <end position="417"/>
    </location>
</feature>
<organism evidence="2 3">
    <name type="scientific">Tetrapyrgos nigripes</name>
    <dbReference type="NCBI Taxonomy" id="182062"/>
    <lineage>
        <taxon>Eukaryota</taxon>
        <taxon>Fungi</taxon>
        <taxon>Dikarya</taxon>
        <taxon>Basidiomycota</taxon>
        <taxon>Agaricomycotina</taxon>
        <taxon>Agaricomycetes</taxon>
        <taxon>Agaricomycetidae</taxon>
        <taxon>Agaricales</taxon>
        <taxon>Marasmiineae</taxon>
        <taxon>Marasmiaceae</taxon>
        <taxon>Tetrapyrgos</taxon>
    </lineage>
</organism>
<sequence>MTPKLPEIDSPSFPQELFDALIDYLWDSKTDLQSCALVSRSWLPKSRCHLFRLLKASFMTTNILKFHAHIRNIQSTPHLNPLVSEVSFQYASAPGLKLQSTPQLGEFLLLFFAFPSLEYLSLQGIKLIRYSLFTGLPAGFALPLPSGTTNLTTLVLCDMVLLNIEELDRILRKPCLSNLRSLSLANMRFCYSLHDTNELWSSDTWRSESVSTGRAQTTQTRLEELEIGSIKPHEDIWKYFFHPEMALNVSGLKRLVALPSCQTEILCGFLDYSECPHVQWLEMECLQSSKPFHLTRISNVLASLNRLALNYDIDSRLGSQIAINELLRDLTKLSNPRITELTVFMTGYPAQWTSMLKNLKSHTESDFHILDELLACIVRIPSIEKVRVRAPMTWFDSDTDSEASSDRSKASGREENGNRNCLGEGKGEAKEELSETVVTSGTKARLDLLFPNASNSDEGGKLKISYFDEEIIFNPENRRGFSVRNFEN</sequence>
<dbReference type="EMBL" id="JAACJM010000018">
    <property type="protein sequence ID" value="KAF5367773.1"/>
    <property type="molecule type" value="Genomic_DNA"/>
</dbReference>
<dbReference type="Proteomes" id="UP000559256">
    <property type="component" value="Unassembled WGS sequence"/>
</dbReference>
<accession>A0A8H5GMC8</accession>
<evidence type="ECO:0008006" key="4">
    <source>
        <dbReference type="Google" id="ProtNLM"/>
    </source>
</evidence>
<evidence type="ECO:0000313" key="3">
    <source>
        <dbReference type="Proteomes" id="UP000559256"/>
    </source>
</evidence>
<evidence type="ECO:0000256" key="1">
    <source>
        <dbReference type="SAM" id="MobiDB-lite"/>
    </source>
</evidence>
<protein>
    <recommendedName>
        <fullName evidence="4">F-box domain-containing protein</fullName>
    </recommendedName>
</protein>
<dbReference type="AlphaFoldDB" id="A0A8H5GMC8"/>
<dbReference type="OrthoDB" id="2977329at2759"/>
<name>A0A8H5GMC8_9AGAR</name>
<evidence type="ECO:0000313" key="2">
    <source>
        <dbReference type="EMBL" id="KAF5367773.1"/>
    </source>
</evidence>
<reference evidence="2 3" key="1">
    <citation type="journal article" date="2020" name="ISME J.">
        <title>Uncovering the hidden diversity of litter-decomposition mechanisms in mushroom-forming fungi.</title>
        <authorList>
            <person name="Floudas D."/>
            <person name="Bentzer J."/>
            <person name="Ahren D."/>
            <person name="Johansson T."/>
            <person name="Persson P."/>
            <person name="Tunlid A."/>
        </authorList>
    </citation>
    <scope>NUCLEOTIDE SEQUENCE [LARGE SCALE GENOMIC DNA]</scope>
    <source>
        <strain evidence="2 3">CBS 291.85</strain>
    </source>
</reference>
<keyword evidence="3" id="KW-1185">Reference proteome</keyword>
<proteinExistence type="predicted"/>
<feature type="region of interest" description="Disordered" evidence="1">
    <location>
        <begin position="397"/>
        <end position="436"/>
    </location>
</feature>
<comment type="caution">
    <text evidence="2">The sequence shown here is derived from an EMBL/GenBank/DDBJ whole genome shotgun (WGS) entry which is preliminary data.</text>
</comment>
<gene>
    <name evidence="2" type="ORF">D9758_009827</name>
</gene>